<sequence length="875" mass="96550">MDLAEKLYQKGILSYPRTETEIFNRNIDVQGLVEQQTASPDWGTYATRLLDSDEGNPNTFLWPREDSTKNDEAHPPIHPVRFASGSDFDDHDQKRLYELVTRHFLACCSRDAIGVDSTVEVEVGGHPLEQPDELDSGEDDEDDDNDDEHSGLSPDQHGRNGIRPRKKWWSDDEEDALRENGQWIVGEQFEARGLQVLQRNWLDVYRYENWSGKILPKMTTGQRFTPSELSIAEGRTAPPLPLNEEQLLALMERHGIGTDATMAEHIKKVQERDYIFKNDERRFLPRPLGIALLEAYKVLGVPGIGMPNLRAAMERDCNEVAAGRLAKDEMIDRCTTEMKGIFQIVSQKVSLFVEVVSRRLSPLGMESESDGDDHGTDSDDDSGPDLGHGPGSGGGSGRRRSVRPKRKRQRRDNFRVVAKRFSTCGKCGEHMHLREHRQGQSHGRRGGKDISPLQYLFCTKCEEGHPLPARGNFEPFGHRCPMCDFQILNVVPGRGYAEHRHPYKLCPHCFNNVPPLRGLKGRHKQAVIDVEEVLAQGPIGADDEDDVTARADTTASALHPDNNVHSSGQEGDVVLSNFTCAQCAFSGCALAQNRGSSSTAAVCKCPYCCSGTMSLGKLKESYKVSCGRYPECKSTIWLQGLTDARVGPACEKCNSKQITMTFDATTAIIAMNYLDDFDTRKCTSCIRCNLRLWKELGIAKEQKSKQTHSRPVGRAVPAPAKRSRKDVIVLDGGLDNGDALPGNRAAARCYRCNQIGHYANACPENASGRGEEGRSSVCYNCNQPGHFANQCPQARQRGAGGGSGGGTFVNGGATNPMVCFVCQAPGHYASECPQRINRGARTNPAGDLTRRALPLSGTCFKCKQSGHFANQCPNA</sequence>
<proteinExistence type="inferred from homology"/>
<dbReference type="GO" id="GO:0003917">
    <property type="term" value="F:DNA topoisomerase type I (single strand cut, ATP-independent) activity"/>
    <property type="evidence" value="ECO:0007669"/>
    <property type="project" value="UniProtKB-EC"/>
</dbReference>
<dbReference type="SMART" id="SM00343">
    <property type="entry name" value="ZnF_C2HC"/>
    <property type="match status" value="4"/>
</dbReference>
<dbReference type="PANTHER" id="PTHR11390:SF21">
    <property type="entry name" value="DNA TOPOISOMERASE 3-ALPHA"/>
    <property type="match status" value="1"/>
</dbReference>
<dbReference type="GO" id="GO:0006310">
    <property type="term" value="P:DNA recombination"/>
    <property type="evidence" value="ECO:0007669"/>
    <property type="project" value="TreeGrafter"/>
</dbReference>
<dbReference type="SMART" id="SM00437">
    <property type="entry name" value="TOP1Ac"/>
    <property type="match status" value="1"/>
</dbReference>
<dbReference type="EC" id="5.6.2.1" evidence="5"/>
<keyword evidence="4" id="KW-0863">Zinc-finger</keyword>
<keyword evidence="1 5" id="KW-0799">Topoisomerase</keyword>
<dbReference type="GO" id="GO:0005634">
    <property type="term" value="C:nucleus"/>
    <property type="evidence" value="ECO:0007669"/>
    <property type="project" value="TreeGrafter"/>
</dbReference>
<comment type="similarity">
    <text evidence="5">Belongs to the type IA topoisomerase family.</text>
</comment>
<feature type="region of interest" description="Disordered" evidence="6">
    <location>
        <begin position="125"/>
        <end position="166"/>
    </location>
</feature>
<dbReference type="GO" id="GO:0003677">
    <property type="term" value="F:DNA binding"/>
    <property type="evidence" value="ECO:0007669"/>
    <property type="project" value="UniProtKB-KW"/>
</dbReference>
<dbReference type="SUPFAM" id="SSF56712">
    <property type="entry name" value="Prokaryotic type I DNA topoisomerase"/>
    <property type="match status" value="2"/>
</dbReference>
<comment type="catalytic activity">
    <reaction evidence="5">
        <text>ATP-independent breakage of single-stranded DNA, followed by passage and rejoining.</text>
        <dbReference type="EC" id="5.6.2.1"/>
    </reaction>
</comment>
<dbReference type="GO" id="GO:0006265">
    <property type="term" value="P:DNA topological change"/>
    <property type="evidence" value="ECO:0007669"/>
    <property type="project" value="InterPro"/>
</dbReference>
<feature type="domain" description="CCHC-type" evidence="7">
    <location>
        <begin position="859"/>
        <end position="874"/>
    </location>
</feature>
<dbReference type="InterPro" id="IPR003602">
    <property type="entry name" value="Topo_IA_DNA-bd_dom"/>
</dbReference>
<evidence type="ECO:0000256" key="6">
    <source>
        <dbReference type="SAM" id="MobiDB-lite"/>
    </source>
</evidence>
<feature type="domain" description="CCHC-type" evidence="7">
    <location>
        <begin position="748"/>
        <end position="764"/>
    </location>
</feature>
<keyword evidence="4" id="KW-0479">Metal-binding</keyword>
<evidence type="ECO:0000256" key="5">
    <source>
        <dbReference type="RuleBase" id="RU362092"/>
    </source>
</evidence>
<feature type="compositionally biased region" description="Basic residues" evidence="6">
    <location>
        <begin position="397"/>
        <end position="410"/>
    </location>
</feature>
<reference evidence="9" key="1">
    <citation type="submission" date="2021-01" db="EMBL/GenBank/DDBJ databases">
        <authorList>
            <person name="Corre E."/>
            <person name="Pelletier E."/>
            <person name="Niang G."/>
            <person name="Scheremetjew M."/>
            <person name="Finn R."/>
            <person name="Kale V."/>
            <person name="Holt S."/>
            <person name="Cochrane G."/>
            <person name="Meng A."/>
            <person name="Brown T."/>
            <person name="Cohen L."/>
        </authorList>
    </citation>
    <scope>NUCLEOTIDE SEQUENCE</scope>
    <source>
        <strain evidence="9">CCMP2078</strain>
    </source>
</reference>
<keyword evidence="2 5" id="KW-0238">DNA-binding</keyword>
<dbReference type="PROSITE" id="PS50158">
    <property type="entry name" value="ZF_CCHC"/>
    <property type="match status" value="4"/>
</dbReference>
<comment type="function">
    <text evidence="5">Introduces a single-strand break via transesterification at a target site in duplex DNA. Releases the supercoiling and torsional tension of DNA introduced during the DNA replication and transcription by transiently cleaving and rejoining one strand of the DNA duplex. The scissile phosphodiester is attacked by the catalytic tyrosine of the enzyme, resulting in the formation of a DNA-(5'-phosphotyrosyl)-enzyme intermediate and the expulsion of a 3'-OH DNA strand.</text>
</comment>
<feature type="domain" description="CCHC-type" evidence="7">
    <location>
        <begin position="819"/>
        <end position="834"/>
    </location>
</feature>
<feature type="region of interest" description="Disordered" evidence="6">
    <location>
        <begin position="363"/>
        <end position="412"/>
    </location>
</feature>
<dbReference type="Pfam" id="PF01131">
    <property type="entry name" value="Topoisom_bac"/>
    <property type="match status" value="2"/>
</dbReference>
<dbReference type="GO" id="GO:0031422">
    <property type="term" value="C:RecQ family helicase-topoisomerase III complex"/>
    <property type="evidence" value="ECO:0007669"/>
    <property type="project" value="TreeGrafter"/>
</dbReference>
<dbReference type="InterPro" id="IPR036875">
    <property type="entry name" value="Znf_CCHC_sf"/>
</dbReference>
<dbReference type="InterPro" id="IPR013497">
    <property type="entry name" value="Topo_IA_cen"/>
</dbReference>
<dbReference type="PROSITE" id="PS00396">
    <property type="entry name" value="TOPO_IA_1"/>
    <property type="match status" value="1"/>
</dbReference>
<accession>A0A7R9UFT3</accession>
<dbReference type="InterPro" id="IPR013824">
    <property type="entry name" value="Topo_IA_cen_sub1"/>
</dbReference>
<dbReference type="SUPFAM" id="SSF57756">
    <property type="entry name" value="Retrovirus zinc finger-like domains"/>
    <property type="match status" value="2"/>
</dbReference>
<evidence type="ECO:0000313" key="9">
    <source>
        <dbReference type="EMBL" id="CAD8264471.1"/>
    </source>
</evidence>
<dbReference type="AlphaFoldDB" id="A0A7R9UFT3"/>
<evidence type="ECO:0000259" key="8">
    <source>
        <dbReference type="PROSITE" id="PS52039"/>
    </source>
</evidence>
<organism evidence="9">
    <name type="scientific">Pinguiococcus pyrenoidosus</name>
    <dbReference type="NCBI Taxonomy" id="172671"/>
    <lineage>
        <taxon>Eukaryota</taxon>
        <taxon>Sar</taxon>
        <taxon>Stramenopiles</taxon>
        <taxon>Ochrophyta</taxon>
        <taxon>Pinguiophyceae</taxon>
        <taxon>Pinguiochrysidales</taxon>
        <taxon>Pinguiochrysidaceae</taxon>
        <taxon>Pinguiococcus</taxon>
    </lineage>
</organism>
<feature type="domain" description="CCHC-type" evidence="7">
    <location>
        <begin position="778"/>
        <end position="793"/>
    </location>
</feature>
<dbReference type="InterPro" id="IPR001878">
    <property type="entry name" value="Znf_CCHC"/>
</dbReference>
<dbReference type="EMBL" id="HBEA01018383">
    <property type="protein sequence ID" value="CAD8264471.1"/>
    <property type="molecule type" value="Transcribed_RNA"/>
</dbReference>
<name>A0A7R9UFT3_9STRA</name>
<dbReference type="PROSITE" id="PS52039">
    <property type="entry name" value="TOPO_IA_2"/>
    <property type="match status" value="1"/>
</dbReference>
<evidence type="ECO:0000256" key="1">
    <source>
        <dbReference type="ARBA" id="ARBA00023029"/>
    </source>
</evidence>
<feature type="compositionally biased region" description="Gly residues" evidence="6">
    <location>
        <begin position="386"/>
        <end position="396"/>
    </location>
</feature>
<keyword evidence="3 5" id="KW-0413">Isomerase</keyword>
<feature type="compositionally biased region" description="Acidic residues" evidence="6">
    <location>
        <begin position="130"/>
        <end position="147"/>
    </location>
</feature>
<dbReference type="Gene3D" id="4.10.60.10">
    <property type="entry name" value="Zinc finger, CCHC-type"/>
    <property type="match status" value="4"/>
</dbReference>
<protein>
    <recommendedName>
        <fullName evidence="5">DNA topoisomerase</fullName>
        <ecNumber evidence="5">5.6.2.1</ecNumber>
    </recommendedName>
</protein>
<evidence type="ECO:0000256" key="4">
    <source>
        <dbReference type="PROSITE-ProRule" id="PRU00047"/>
    </source>
</evidence>
<feature type="domain" description="Topo IA-type catalytic" evidence="8">
    <location>
        <begin position="1"/>
        <end position="342"/>
    </location>
</feature>
<dbReference type="InterPro" id="IPR000380">
    <property type="entry name" value="Topo_IA"/>
</dbReference>
<dbReference type="InterPro" id="IPR023405">
    <property type="entry name" value="Topo_IA_core_domain"/>
</dbReference>
<gene>
    <name evidence="9" type="ORF">PPYR1160_LOCUS13974</name>
</gene>
<dbReference type="PRINTS" id="PR00417">
    <property type="entry name" value="PRTPISMRASEI"/>
</dbReference>
<keyword evidence="4" id="KW-0862">Zinc</keyword>
<evidence type="ECO:0000259" key="7">
    <source>
        <dbReference type="PROSITE" id="PS50158"/>
    </source>
</evidence>
<dbReference type="GO" id="GO:0008270">
    <property type="term" value="F:zinc ion binding"/>
    <property type="evidence" value="ECO:0007669"/>
    <property type="project" value="UniProtKB-KW"/>
</dbReference>
<evidence type="ECO:0000256" key="2">
    <source>
        <dbReference type="ARBA" id="ARBA00023125"/>
    </source>
</evidence>
<evidence type="ECO:0000256" key="3">
    <source>
        <dbReference type="ARBA" id="ARBA00023235"/>
    </source>
</evidence>
<dbReference type="InterPro" id="IPR013826">
    <property type="entry name" value="Topo_IA_cen_sub3"/>
</dbReference>
<dbReference type="GO" id="GO:0006281">
    <property type="term" value="P:DNA repair"/>
    <property type="evidence" value="ECO:0007669"/>
    <property type="project" value="TreeGrafter"/>
</dbReference>
<dbReference type="Gene3D" id="1.10.460.10">
    <property type="entry name" value="Topoisomerase I, domain 2"/>
    <property type="match status" value="1"/>
</dbReference>
<dbReference type="Gene3D" id="1.10.290.10">
    <property type="entry name" value="Topoisomerase I, domain 4"/>
    <property type="match status" value="1"/>
</dbReference>
<dbReference type="InterPro" id="IPR023406">
    <property type="entry name" value="Topo_IA_AS"/>
</dbReference>
<dbReference type="Pfam" id="PF00098">
    <property type="entry name" value="zf-CCHC"/>
    <property type="match status" value="4"/>
</dbReference>
<dbReference type="PANTHER" id="PTHR11390">
    <property type="entry name" value="PROKARYOTIC DNA TOPOISOMERASE"/>
    <property type="match status" value="1"/>
</dbReference>